<dbReference type="InterPro" id="IPR007403">
    <property type="entry name" value="DUF456"/>
</dbReference>
<accession>A0A7D5P8L0</accession>
<dbReference type="OrthoDB" id="206263at2157"/>
<dbReference type="GeneID" id="56079996"/>
<dbReference type="Pfam" id="PF04306">
    <property type="entry name" value="DUF456"/>
    <property type="match status" value="1"/>
</dbReference>
<keyword evidence="1" id="KW-0812">Transmembrane</keyword>
<dbReference type="AlphaFoldDB" id="A0A7D5P8L0"/>
<gene>
    <name evidence="2" type="ORF">HZS55_18995</name>
</gene>
<keyword evidence="1" id="KW-0472">Membrane</keyword>
<name>A0A7D5P8L0_9EURY</name>
<feature type="transmembrane region" description="Helical" evidence="1">
    <location>
        <begin position="6"/>
        <end position="26"/>
    </location>
</feature>
<proteinExistence type="predicted"/>
<dbReference type="PANTHER" id="PTHR39165:SF1">
    <property type="entry name" value="DUF456 DOMAIN-CONTAINING PROTEIN"/>
    <property type="match status" value="1"/>
</dbReference>
<evidence type="ECO:0000313" key="3">
    <source>
        <dbReference type="Proteomes" id="UP000509667"/>
    </source>
</evidence>
<dbReference type="EMBL" id="CP058910">
    <property type="protein sequence ID" value="QLH80058.1"/>
    <property type="molecule type" value="Genomic_DNA"/>
</dbReference>
<dbReference type="PANTHER" id="PTHR39165">
    <property type="entry name" value="IG HYPOTHETICAL 17883"/>
    <property type="match status" value="1"/>
</dbReference>
<feature type="transmembrane region" description="Helical" evidence="1">
    <location>
        <begin position="142"/>
        <end position="167"/>
    </location>
</feature>
<sequence>MQLPALDALPVDLFVIVAFVLLVGGVVGSVTPLVPGGILSLAGVVVYWWASGFAEPNVFVLSGLLFVALIAVATDWLAGAVSAKAGGASTRTTVIATVVGLVGLVWGPLGFLLGTAGTVFVLELADGGEIEGSARAAGVTLLGMLTSSVLQILLTAGVLVAMVGVFLL</sequence>
<evidence type="ECO:0000313" key="2">
    <source>
        <dbReference type="EMBL" id="QLH80058.1"/>
    </source>
</evidence>
<keyword evidence="3" id="KW-1185">Reference proteome</keyword>
<protein>
    <submittedName>
        <fullName evidence="2">DUF456 domain-containing protein</fullName>
    </submittedName>
</protein>
<evidence type="ECO:0000256" key="1">
    <source>
        <dbReference type="SAM" id="Phobius"/>
    </source>
</evidence>
<reference evidence="2 3" key="1">
    <citation type="submission" date="2020-07" db="EMBL/GenBank/DDBJ databases">
        <title>Halosimplex pelagicum sp. nov. and Halosimplex rubrum sp. nov., isolated from salted brown alga Laminaria, and emended description of the genus Halosimplex.</title>
        <authorList>
            <person name="Cui H."/>
        </authorList>
    </citation>
    <scope>NUCLEOTIDE SEQUENCE [LARGE SCALE GENOMIC DNA]</scope>
    <source>
        <strain evidence="2 3">R27</strain>
    </source>
</reference>
<dbReference type="RefSeq" id="WP_179911926.1">
    <property type="nucleotide sequence ID" value="NZ_CP058910.1"/>
</dbReference>
<dbReference type="KEGG" id="hrr:HZS55_18995"/>
<feature type="transmembrane region" description="Helical" evidence="1">
    <location>
        <begin position="93"/>
        <end position="122"/>
    </location>
</feature>
<dbReference type="Proteomes" id="UP000509667">
    <property type="component" value="Chromosome"/>
</dbReference>
<feature type="transmembrane region" description="Helical" evidence="1">
    <location>
        <begin position="56"/>
        <end position="81"/>
    </location>
</feature>
<organism evidence="2 3">
    <name type="scientific">Halosimplex rubrum</name>
    <dbReference type="NCBI Taxonomy" id="869889"/>
    <lineage>
        <taxon>Archaea</taxon>
        <taxon>Methanobacteriati</taxon>
        <taxon>Methanobacteriota</taxon>
        <taxon>Stenosarchaea group</taxon>
        <taxon>Halobacteria</taxon>
        <taxon>Halobacteriales</taxon>
        <taxon>Haloarculaceae</taxon>
        <taxon>Halosimplex</taxon>
    </lineage>
</organism>
<keyword evidence="1" id="KW-1133">Transmembrane helix</keyword>